<protein>
    <submittedName>
        <fullName evidence="1">Uncharacterized protein</fullName>
    </submittedName>
</protein>
<evidence type="ECO:0000313" key="2">
    <source>
        <dbReference type="Proteomes" id="UP000287188"/>
    </source>
</evidence>
<comment type="caution">
    <text evidence="1">The sequence shown here is derived from an EMBL/GenBank/DDBJ whole genome shotgun (WGS) entry which is preliminary data.</text>
</comment>
<dbReference type="Proteomes" id="UP000287188">
    <property type="component" value="Unassembled WGS sequence"/>
</dbReference>
<organism evidence="1 2">
    <name type="scientific">Dictyobacter kobayashii</name>
    <dbReference type="NCBI Taxonomy" id="2014872"/>
    <lineage>
        <taxon>Bacteria</taxon>
        <taxon>Bacillati</taxon>
        <taxon>Chloroflexota</taxon>
        <taxon>Ktedonobacteria</taxon>
        <taxon>Ktedonobacterales</taxon>
        <taxon>Dictyobacteraceae</taxon>
        <taxon>Dictyobacter</taxon>
    </lineage>
</organism>
<sequence>MSILSGVECVVSGRSRSPHTPHAQPGAAGAKMECLYSVYIHPWHVYVSFMVWRLYFLYRFTYNV</sequence>
<gene>
    <name evidence="1" type="ORF">KDK_62450</name>
</gene>
<evidence type="ECO:0000313" key="1">
    <source>
        <dbReference type="EMBL" id="GCE22445.1"/>
    </source>
</evidence>
<keyword evidence="2" id="KW-1185">Reference proteome</keyword>
<name>A0A402ATQ3_9CHLR</name>
<accession>A0A402ATQ3</accession>
<proteinExistence type="predicted"/>
<dbReference type="EMBL" id="BIFS01000002">
    <property type="protein sequence ID" value="GCE22445.1"/>
    <property type="molecule type" value="Genomic_DNA"/>
</dbReference>
<dbReference type="AlphaFoldDB" id="A0A402ATQ3"/>
<reference evidence="2" key="1">
    <citation type="submission" date="2018-12" db="EMBL/GenBank/DDBJ databases">
        <title>Tengunoibacter tsumagoiensis gen. nov., sp. nov., Dictyobacter kobayashii sp. nov., D. alpinus sp. nov., and D. joshuensis sp. nov. and description of Dictyobacteraceae fam. nov. within the order Ktedonobacterales isolated from Tengu-no-mugimeshi.</title>
        <authorList>
            <person name="Wang C.M."/>
            <person name="Zheng Y."/>
            <person name="Sakai Y."/>
            <person name="Toyoda A."/>
            <person name="Minakuchi Y."/>
            <person name="Abe K."/>
            <person name="Yokota A."/>
            <person name="Yabe S."/>
        </authorList>
    </citation>
    <scope>NUCLEOTIDE SEQUENCE [LARGE SCALE GENOMIC DNA]</scope>
    <source>
        <strain evidence="2">Uno11</strain>
    </source>
</reference>